<evidence type="ECO:0000256" key="2">
    <source>
        <dbReference type="SAM" id="Phobius"/>
    </source>
</evidence>
<dbReference type="AlphaFoldDB" id="A0A1N7CEF9"/>
<feature type="compositionally biased region" description="Polar residues" evidence="1">
    <location>
        <begin position="383"/>
        <end position="406"/>
    </location>
</feature>
<dbReference type="PANTHER" id="PTHR23028:SF53">
    <property type="entry name" value="ACYL_TRANSF_3 DOMAIN-CONTAINING PROTEIN"/>
    <property type="match status" value="1"/>
</dbReference>
<gene>
    <name evidence="4" type="ORF">SAMN05445060_0075</name>
</gene>
<feature type="transmembrane region" description="Helical" evidence="2">
    <location>
        <begin position="129"/>
        <end position="160"/>
    </location>
</feature>
<evidence type="ECO:0000313" key="5">
    <source>
        <dbReference type="Proteomes" id="UP000186218"/>
    </source>
</evidence>
<dbReference type="GO" id="GO:0016020">
    <property type="term" value="C:membrane"/>
    <property type="evidence" value="ECO:0007669"/>
    <property type="project" value="TreeGrafter"/>
</dbReference>
<keyword evidence="2" id="KW-1133">Transmembrane helix</keyword>
<dbReference type="GO" id="GO:0009103">
    <property type="term" value="P:lipopolysaccharide biosynthetic process"/>
    <property type="evidence" value="ECO:0007669"/>
    <property type="project" value="TreeGrafter"/>
</dbReference>
<reference evidence="4 5" key="1">
    <citation type="submission" date="2017-01" db="EMBL/GenBank/DDBJ databases">
        <authorList>
            <person name="Mah S.A."/>
            <person name="Swanson W.J."/>
            <person name="Moy G.W."/>
            <person name="Vacquier V.D."/>
        </authorList>
    </citation>
    <scope>NUCLEOTIDE SEQUENCE [LARGE SCALE GENOMIC DNA]</scope>
    <source>
        <strain evidence="4 5">CPCC 203464</strain>
    </source>
</reference>
<dbReference type="Proteomes" id="UP000186218">
    <property type="component" value="Unassembled WGS sequence"/>
</dbReference>
<dbReference type="PANTHER" id="PTHR23028">
    <property type="entry name" value="ACETYLTRANSFERASE"/>
    <property type="match status" value="1"/>
</dbReference>
<sequence length="406" mass="42930">MSASAAGAGFVSSLQGMRAVAAIGVLTTHVAFQTGMVGTPVLGPVLGRLDLAVAVFFALSGFLLWRPHAEVAHGTPGTRAPGLLRYARHRVIRIWPAYLVVVVVALLLLPDARGDSSTVWLANLTLTQIYVPLTLTAGLTQMWSLAVEVSFYLVLPFAAVAMRRLHGPRARWRTPLVLVVGLLAFAWAPISEMFPLTPGVSAMGWLPGHLPWFVAGVLLAEVVAARDSGRRPTLLVRFGARRGPMAVVAVAAYAAACTPLAGPTGLGAVSAAAFVGKIALGAVLAFALLAPLVLATTRHRLLDSAAMQALGRWSYGIFIWHLVMLSAVFSLFGIVPFDGSMPLVWVLTALLSTGIAAASYGLVEEPARLWLSKREAHRRTDARTSITPETSAARQPTKQTATSAGN</sequence>
<keyword evidence="4" id="KW-0808">Transferase</keyword>
<dbReference type="STRING" id="1344003.SAMN05445060_0075"/>
<feature type="domain" description="Acyltransferase 3" evidence="3">
    <location>
        <begin position="13"/>
        <end position="358"/>
    </location>
</feature>
<accession>A0A1N7CEF9</accession>
<keyword evidence="5" id="KW-1185">Reference proteome</keyword>
<dbReference type="InterPro" id="IPR002656">
    <property type="entry name" value="Acyl_transf_3_dom"/>
</dbReference>
<keyword evidence="2" id="KW-0812">Transmembrane</keyword>
<dbReference type="InterPro" id="IPR050879">
    <property type="entry name" value="Acyltransferase_3"/>
</dbReference>
<feature type="transmembrane region" description="Helical" evidence="2">
    <location>
        <begin position="315"/>
        <end position="337"/>
    </location>
</feature>
<feature type="transmembrane region" description="Helical" evidence="2">
    <location>
        <begin position="343"/>
        <end position="363"/>
    </location>
</feature>
<keyword evidence="4" id="KW-0012">Acyltransferase</keyword>
<feature type="transmembrane region" description="Helical" evidence="2">
    <location>
        <begin position="268"/>
        <end position="294"/>
    </location>
</feature>
<dbReference type="GO" id="GO:0016787">
    <property type="term" value="F:hydrolase activity"/>
    <property type="evidence" value="ECO:0007669"/>
    <property type="project" value="UniProtKB-KW"/>
</dbReference>
<evidence type="ECO:0000313" key="4">
    <source>
        <dbReference type="EMBL" id="SIR61923.1"/>
    </source>
</evidence>
<keyword evidence="2" id="KW-0472">Membrane</keyword>
<feature type="transmembrane region" description="Helical" evidence="2">
    <location>
        <begin position="46"/>
        <end position="65"/>
    </location>
</feature>
<protein>
    <submittedName>
        <fullName evidence="4">Peptidoglycan/LPS O-acetylase OafA/YrhL, contains acyltransferase and SGNH-hydrolase domains</fullName>
    </submittedName>
</protein>
<organism evidence="4 5">
    <name type="scientific">Williamsia sterculiae</name>
    <dbReference type="NCBI Taxonomy" id="1344003"/>
    <lineage>
        <taxon>Bacteria</taxon>
        <taxon>Bacillati</taxon>
        <taxon>Actinomycetota</taxon>
        <taxon>Actinomycetes</taxon>
        <taxon>Mycobacteriales</taxon>
        <taxon>Nocardiaceae</taxon>
        <taxon>Williamsia</taxon>
    </lineage>
</organism>
<evidence type="ECO:0000259" key="3">
    <source>
        <dbReference type="Pfam" id="PF01757"/>
    </source>
</evidence>
<feature type="transmembrane region" description="Helical" evidence="2">
    <location>
        <begin position="202"/>
        <end position="224"/>
    </location>
</feature>
<name>A0A1N7CEF9_9NOCA</name>
<feature type="transmembrane region" description="Helical" evidence="2">
    <location>
        <begin position="172"/>
        <end position="190"/>
    </location>
</feature>
<feature type="region of interest" description="Disordered" evidence="1">
    <location>
        <begin position="380"/>
        <end position="406"/>
    </location>
</feature>
<dbReference type="Pfam" id="PF01757">
    <property type="entry name" value="Acyl_transf_3"/>
    <property type="match status" value="1"/>
</dbReference>
<dbReference type="GO" id="GO:0016747">
    <property type="term" value="F:acyltransferase activity, transferring groups other than amino-acyl groups"/>
    <property type="evidence" value="ECO:0007669"/>
    <property type="project" value="InterPro"/>
</dbReference>
<keyword evidence="4" id="KW-0378">Hydrolase</keyword>
<proteinExistence type="predicted"/>
<evidence type="ECO:0000256" key="1">
    <source>
        <dbReference type="SAM" id="MobiDB-lite"/>
    </source>
</evidence>
<feature type="transmembrane region" description="Helical" evidence="2">
    <location>
        <begin position="245"/>
        <end position="262"/>
    </location>
</feature>
<dbReference type="EMBL" id="FTNT01000001">
    <property type="protein sequence ID" value="SIR61923.1"/>
    <property type="molecule type" value="Genomic_DNA"/>
</dbReference>
<feature type="transmembrane region" description="Helical" evidence="2">
    <location>
        <begin position="91"/>
        <end position="109"/>
    </location>
</feature>